<keyword evidence="9 20" id="KW-0132">Cell division</keyword>
<dbReference type="GO" id="GO:0008360">
    <property type="term" value="P:regulation of cell shape"/>
    <property type="evidence" value="ECO:0007669"/>
    <property type="project" value="UniProtKB-KW"/>
</dbReference>
<comment type="similarity">
    <text evidence="5 20">Belongs to the MurB family.</text>
</comment>
<gene>
    <name evidence="20" type="primary">murB</name>
    <name evidence="22" type="ORF">SAMN05421731_102289</name>
</gene>
<dbReference type="SUPFAM" id="SSF56194">
    <property type="entry name" value="Uridine diphospho-N-Acetylenolpyruvylglucosamine reductase, MurB, C-terminal domain"/>
    <property type="match status" value="1"/>
</dbReference>
<evidence type="ECO:0000256" key="11">
    <source>
        <dbReference type="ARBA" id="ARBA00022827"/>
    </source>
</evidence>
<comment type="function">
    <text evidence="2 20">Cell wall formation.</text>
</comment>
<dbReference type="AlphaFoldDB" id="A0A240E8C5"/>
<evidence type="ECO:0000313" key="23">
    <source>
        <dbReference type="Proteomes" id="UP000219042"/>
    </source>
</evidence>
<feature type="active site" description="Proton donor" evidence="20">
    <location>
        <position position="234"/>
    </location>
</feature>
<dbReference type="PROSITE" id="PS51387">
    <property type="entry name" value="FAD_PCMH"/>
    <property type="match status" value="1"/>
</dbReference>
<keyword evidence="11 20" id="KW-0274">FAD</keyword>
<evidence type="ECO:0000256" key="16">
    <source>
        <dbReference type="ARBA" id="ARBA00023306"/>
    </source>
</evidence>
<dbReference type="UniPathway" id="UPA00219"/>
<dbReference type="NCBIfam" id="NF000755">
    <property type="entry name" value="PRK00046.1"/>
    <property type="match status" value="1"/>
</dbReference>
<dbReference type="GO" id="GO:0005829">
    <property type="term" value="C:cytosol"/>
    <property type="evidence" value="ECO:0007669"/>
    <property type="project" value="TreeGrafter"/>
</dbReference>
<evidence type="ECO:0000256" key="9">
    <source>
        <dbReference type="ARBA" id="ARBA00022618"/>
    </source>
</evidence>
<dbReference type="GO" id="GO:0051301">
    <property type="term" value="P:cell division"/>
    <property type="evidence" value="ECO:0007669"/>
    <property type="project" value="UniProtKB-KW"/>
</dbReference>
<dbReference type="InterPro" id="IPR036318">
    <property type="entry name" value="FAD-bd_PCMH-like_sf"/>
</dbReference>
<evidence type="ECO:0000256" key="14">
    <source>
        <dbReference type="ARBA" id="ARBA00022984"/>
    </source>
</evidence>
<dbReference type="OrthoDB" id="9804753at2"/>
<keyword evidence="12 20" id="KW-0521">NADP</keyword>
<evidence type="ECO:0000256" key="20">
    <source>
        <dbReference type="HAMAP-Rule" id="MF_00037"/>
    </source>
</evidence>
<evidence type="ECO:0000256" key="10">
    <source>
        <dbReference type="ARBA" id="ARBA00022630"/>
    </source>
</evidence>
<dbReference type="GO" id="GO:0008762">
    <property type="term" value="F:UDP-N-acetylmuramate dehydrogenase activity"/>
    <property type="evidence" value="ECO:0007669"/>
    <property type="project" value="UniProtKB-UniRule"/>
</dbReference>
<accession>A0A240E8C5</accession>
<evidence type="ECO:0000256" key="4">
    <source>
        <dbReference type="ARBA" id="ARBA00004752"/>
    </source>
</evidence>
<dbReference type="Pfam" id="PF02873">
    <property type="entry name" value="MurB_C"/>
    <property type="match status" value="1"/>
</dbReference>
<dbReference type="GO" id="GO:0071949">
    <property type="term" value="F:FAD binding"/>
    <property type="evidence" value="ECO:0007669"/>
    <property type="project" value="InterPro"/>
</dbReference>
<dbReference type="SUPFAM" id="SSF56176">
    <property type="entry name" value="FAD-binding/transporter-associated domain-like"/>
    <property type="match status" value="1"/>
</dbReference>
<dbReference type="Gene3D" id="3.30.465.10">
    <property type="match status" value="1"/>
</dbReference>
<dbReference type="EC" id="1.3.1.98" evidence="6 20"/>
<evidence type="ECO:0000313" key="22">
    <source>
        <dbReference type="EMBL" id="SNX44130.1"/>
    </source>
</evidence>
<dbReference type="HAMAP" id="MF_00037">
    <property type="entry name" value="MurB"/>
    <property type="match status" value="1"/>
</dbReference>
<keyword evidence="8 20" id="KW-0963">Cytoplasm</keyword>
<dbReference type="InterPro" id="IPR036635">
    <property type="entry name" value="MurB_C_sf"/>
</dbReference>
<dbReference type="PANTHER" id="PTHR21071:SF4">
    <property type="entry name" value="UDP-N-ACETYLENOLPYRUVOYLGLUCOSAMINE REDUCTASE"/>
    <property type="match status" value="1"/>
</dbReference>
<feature type="active site" evidence="20">
    <location>
        <position position="330"/>
    </location>
</feature>
<dbReference type="Gene3D" id="3.30.43.10">
    <property type="entry name" value="Uridine Diphospho-n-acetylenolpyruvylglucosamine Reductase, domain 2"/>
    <property type="match status" value="1"/>
</dbReference>
<dbReference type="EMBL" id="OANT01000002">
    <property type="protein sequence ID" value="SNX44130.1"/>
    <property type="molecule type" value="Genomic_DNA"/>
</dbReference>
<feature type="active site" evidence="20">
    <location>
        <position position="165"/>
    </location>
</feature>
<dbReference type="PANTHER" id="PTHR21071">
    <property type="entry name" value="UDP-N-ACETYLENOLPYRUVOYLGLUCOSAMINE REDUCTASE"/>
    <property type="match status" value="1"/>
</dbReference>
<keyword evidence="10 20" id="KW-0285">Flavoprotein</keyword>
<dbReference type="InterPro" id="IPR016166">
    <property type="entry name" value="FAD-bd_PCMH"/>
</dbReference>
<dbReference type="GO" id="GO:0009252">
    <property type="term" value="P:peptidoglycan biosynthetic process"/>
    <property type="evidence" value="ECO:0007669"/>
    <property type="project" value="UniProtKB-UniRule"/>
</dbReference>
<dbReference type="InterPro" id="IPR006094">
    <property type="entry name" value="Oxid_FAD_bind_N"/>
</dbReference>
<dbReference type="Pfam" id="PF01565">
    <property type="entry name" value="FAD_binding_4"/>
    <property type="match status" value="1"/>
</dbReference>
<dbReference type="Gene3D" id="3.90.78.10">
    <property type="entry name" value="UDP-N-acetylenolpyruvoylglucosamine reductase, C-terminal domain"/>
    <property type="match status" value="1"/>
</dbReference>
<evidence type="ECO:0000256" key="8">
    <source>
        <dbReference type="ARBA" id="ARBA00022490"/>
    </source>
</evidence>
<dbReference type="GO" id="GO:0071555">
    <property type="term" value="P:cell wall organization"/>
    <property type="evidence" value="ECO:0007669"/>
    <property type="project" value="UniProtKB-KW"/>
</dbReference>
<dbReference type="RefSeq" id="WP_097078384.1">
    <property type="nucleotide sequence ID" value="NZ_BAABHT010000003.1"/>
</dbReference>
<evidence type="ECO:0000256" key="1">
    <source>
        <dbReference type="ARBA" id="ARBA00001974"/>
    </source>
</evidence>
<evidence type="ECO:0000256" key="17">
    <source>
        <dbReference type="ARBA" id="ARBA00023316"/>
    </source>
</evidence>
<keyword evidence="15 20" id="KW-0560">Oxidoreductase</keyword>
<dbReference type="InterPro" id="IPR016169">
    <property type="entry name" value="FAD-bd_PCMH_sub2"/>
</dbReference>
<evidence type="ECO:0000256" key="5">
    <source>
        <dbReference type="ARBA" id="ARBA00010485"/>
    </source>
</evidence>
<protein>
    <recommendedName>
        <fullName evidence="7 20">UDP-N-acetylenolpyruvoylglucosamine reductase</fullName>
        <ecNumber evidence="6 20">1.3.1.98</ecNumber>
    </recommendedName>
    <alternativeName>
        <fullName evidence="18 20">UDP-N-acetylmuramate dehydrogenase</fullName>
    </alternativeName>
</protein>
<keyword evidence="14 20" id="KW-0573">Peptidoglycan synthesis</keyword>
<keyword evidence="23" id="KW-1185">Reference proteome</keyword>
<name>A0A240E8C5_9GAMM</name>
<keyword evidence="13 20" id="KW-0133">Cell shape</keyword>
<evidence type="ECO:0000256" key="7">
    <source>
        <dbReference type="ARBA" id="ARBA00015188"/>
    </source>
</evidence>
<evidence type="ECO:0000256" key="18">
    <source>
        <dbReference type="ARBA" id="ARBA00031026"/>
    </source>
</evidence>
<dbReference type="Proteomes" id="UP000219042">
    <property type="component" value="Unassembled WGS sequence"/>
</dbReference>
<comment type="cofactor">
    <cofactor evidence="1 20">
        <name>FAD</name>
        <dbReference type="ChEBI" id="CHEBI:57692"/>
    </cofactor>
</comment>
<keyword evidence="17 20" id="KW-0961">Cell wall biogenesis/degradation</keyword>
<comment type="catalytic activity">
    <reaction evidence="19 20">
        <text>UDP-N-acetyl-alpha-D-muramate + NADP(+) = UDP-N-acetyl-3-O-(1-carboxyvinyl)-alpha-D-glucosamine + NADPH + H(+)</text>
        <dbReference type="Rhea" id="RHEA:12248"/>
        <dbReference type="ChEBI" id="CHEBI:15378"/>
        <dbReference type="ChEBI" id="CHEBI:57783"/>
        <dbReference type="ChEBI" id="CHEBI:58349"/>
        <dbReference type="ChEBI" id="CHEBI:68483"/>
        <dbReference type="ChEBI" id="CHEBI:70757"/>
        <dbReference type="EC" id="1.3.1.98"/>
    </reaction>
</comment>
<evidence type="ECO:0000256" key="15">
    <source>
        <dbReference type="ARBA" id="ARBA00023002"/>
    </source>
</evidence>
<evidence type="ECO:0000259" key="21">
    <source>
        <dbReference type="PROSITE" id="PS51387"/>
    </source>
</evidence>
<dbReference type="NCBIfam" id="NF010478">
    <property type="entry name" value="PRK13903.1"/>
    <property type="match status" value="1"/>
</dbReference>
<comment type="pathway">
    <text evidence="4 20">Cell wall biogenesis; peptidoglycan biosynthesis.</text>
</comment>
<dbReference type="InterPro" id="IPR011601">
    <property type="entry name" value="MurB_C"/>
</dbReference>
<comment type="subcellular location">
    <subcellularLocation>
        <location evidence="3 20">Cytoplasm</location>
    </subcellularLocation>
</comment>
<evidence type="ECO:0000256" key="19">
    <source>
        <dbReference type="ARBA" id="ARBA00048914"/>
    </source>
</evidence>
<reference evidence="23" key="1">
    <citation type="submission" date="2016-09" db="EMBL/GenBank/DDBJ databases">
        <authorList>
            <person name="Varghese N."/>
            <person name="Submissions S."/>
        </authorList>
    </citation>
    <scope>NUCLEOTIDE SEQUENCE [LARGE SCALE GENOMIC DNA]</scope>
    <source>
        <strain evidence="23">ANC 4466</strain>
    </source>
</reference>
<dbReference type="NCBIfam" id="TIGR00179">
    <property type="entry name" value="murB"/>
    <property type="match status" value="1"/>
</dbReference>
<organism evidence="22 23">
    <name type="scientific">Acinetobacter puyangensis</name>
    <dbReference type="NCBI Taxonomy" id="1096779"/>
    <lineage>
        <taxon>Bacteria</taxon>
        <taxon>Pseudomonadati</taxon>
        <taxon>Pseudomonadota</taxon>
        <taxon>Gammaproteobacteria</taxon>
        <taxon>Moraxellales</taxon>
        <taxon>Moraxellaceae</taxon>
        <taxon>Acinetobacter</taxon>
    </lineage>
</organism>
<evidence type="ECO:0000256" key="6">
    <source>
        <dbReference type="ARBA" id="ARBA00012518"/>
    </source>
</evidence>
<evidence type="ECO:0000256" key="3">
    <source>
        <dbReference type="ARBA" id="ARBA00004496"/>
    </source>
</evidence>
<proteinExistence type="inferred from homology"/>
<evidence type="ECO:0000256" key="2">
    <source>
        <dbReference type="ARBA" id="ARBA00003921"/>
    </source>
</evidence>
<sequence>MISVQHNFDLTAFNTLALKSQCSDYVALTDHHDLEQAIDYARAHQLNIFVLSGGSNLLLPEKFRALTIHILTQGKEILSENDDEVVIKVQAGEIWHDFVCDCCAKGYHGLENLALIPGRVGAAPIQNIGAYGVEAGEFIETIWAYDLKQDQHIEFKAAQCDFGYRDSIFKQQAGRYIIYAVSFKLFKHAQLQLKYADVAQQVGDEATPEKLLQTIIHIRRQKLPQPEHFPNVGSFFKNPVLAAQQFSDLIEHYPRVPHYPQNNDMQKVAAGWLIDQAGWKGKRLGDVGMFERQALVLVNYGQASLQDVQRTYEQIQTDIYQKFAIRLEPEPVLLNESGEISPHVSAC</sequence>
<feature type="domain" description="FAD-binding PCMH-type" evidence="21">
    <location>
        <begin position="18"/>
        <end position="188"/>
    </location>
</feature>
<dbReference type="InterPro" id="IPR003170">
    <property type="entry name" value="MurB"/>
</dbReference>
<dbReference type="InterPro" id="IPR016167">
    <property type="entry name" value="FAD-bd_PCMH_sub1"/>
</dbReference>
<evidence type="ECO:0000256" key="12">
    <source>
        <dbReference type="ARBA" id="ARBA00022857"/>
    </source>
</evidence>
<keyword evidence="16 20" id="KW-0131">Cell cycle</keyword>
<evidence type="ECO:0000256" key="13">
    <source>
        <dbReference type="ARBA" id="ARBA00022960"/>
    </source>
</evidence>